<comment type="caution">
    <text evidence="1">The sequence shown here is derived from an EMBL/GenBank/DDBJ whole genome shotgun (WGS) entry which is preliminary data.</text>
</comment>
<accession>A0A5S4YKQ4</accession>
<name>A0A5S4YKQ4_9BRAD</name>
<dbReference type="AlphaFoldDB" id="A0A5S4YKQ4"/>
<reference evidence="1 2" key="1">
    <citation type="submission" date="2019-08" db="EMBL/GenBank/DDBJ databases">
        <title>Bradyrhizobium hipponensis sp. nov., a rhizobium isolated from a Lupinus angustifolius root nodule in Tunisia.</title>
        <authorList>
            <person name="Off K."/>
            <person name="Rejili M."/>
            <person name="Mars M."/>
            <person name="Brachmann A."/>
            <person name="Marin M."/>
        </authorList>
    </citation>
    <scope>NUCLEOTIDE SEQUENCE [LARGE SCALE GENOMIC DNA]</scope>
    <source>
        <strain evidence="2">aSej3</strain>
    </source>
</reference>
<proteinExistence type="predicted"/>
<evidence type="ECO:0000313" key="1">
    <source>
        <dbReference type="EMBL" id="TYO64194.1"/>
    </source>
</evidence>
<organism evidence="1 2">
    <name type="scientific">Bradyrhizobium hipponense</name>
    <dbReference type="NCBI Taxonomy" id="2605638"/>
    <lineage>
        <taxon>Bacteria</taxon>
        <taxon>Pseudomonadati</taxon>
        <taxon>Pseudomonadota</taxon>
        <taxon>Alphaproteobacteria</taxon>
        <taxon>Hyphomicrobiales</taxon>
        <taxon>Nitrobacteraceae</taxon>
        <taxon>Bradyrhizobium</taxon>
    </lineage>
</organism>
<dbReference type="Proteomes" id="UP000324797">
    <property type="component" value="Unassembled WGS sequence"/>
</dbReference>
<protein>
    <submittedName>
        <fullName evidence="1">Uncharacterized protein</fullName>
    </submittedName>
</protein>
<dbReference type="RefSeq" id="WP_148741606.1">
    <property type="nucleotide sequence ID" value="NZ_VSTH01000078.1"/>
</dbReference>
<evidence type="ECO:0000313" key="2">
    <source>
        <dbReference type="Proteomes" id="UP000324797"/>
    </source>
</evidence>
<sequence length="64" mass="7385">MRKRSMPHTFMERIEAQKCRLERESANLPDGKQCDAVAARLEQLRAAAEMHEFLSSREVVGVLR</sequence>
<gene>
    <name evidence="1" type="ORF">FXV83_22735</name>
</gene>
<dbReference type="EMBL" id="VSTH01000078">
    <property type="protein sequence ID" value="TYO64194.1"/>
    <property type="molecule type" value="Genomic_DNA"/>
</dbReference>
<keyword evidence="2" id="KW-1185">Reference proteome</keyword>